<keyword evidence="14" id="KW-1185">Reference proteome</keyword>
<dbReference type="GO" id="GO:0045259">
    <property type="term" value="C:proton-transporting ATP synthase complex"/>
    <property type="evidence" value="ECO:0007669"/>
    <property type="project" value="UniProtKB-KW"/>
</dbReference>
<keyword evidence="10 11" id="KW-0066">ATP synthesis</keyword>
<dbReference type="NCBIfam" id="TIGR01131">
    <property type="entry name" value="ATP_synt_6_or_A"/>
    <property type="match status" value="1"/>
</dbReference>
<dbReference type="Proteomes" id="UP000294678">
    <property type="component" value="Unassembled WGS sequence"/>
</dbReference>
<feature type="transmembrane region" description="Helical" evidence="11">
    <location>
        <begin position="38"/>
        <end position="60"/>
    </location>
</feature>
<reference evidence="13 14" key="1">
    <citation type="submission" date="2019-03" db="EMBL/GenBank/DDBJ databases">
        <title>Genomic Encyclopedia of Type Strains, Phase IV (KMG-IV): sequencing the most valuable type-strain genomes for metagenomic binning, comparative biology and taxonomic classification.</title>
        <authorList>
            <person name="Goeker M."/>
        </authorList>
    </citation>
    <scope>NUCLEOTIDE SEQUENCE [LARGE SCALE GENOMIC DNA]</scope>
    <source>
        <strain evidence="13 14">DSM 100055</strain>
    </source>
</reference>
<comment type="similarity">
    <text evidence="2 11 12">Belongs to the ATPase A chain family.</text>
</comment>
<evidence type="ECO:0000256" key="5">
    <source>
        <dbReference type="ARBA" id="ARBA00022692"/>
    </source>
</evidence>
<sequence length="263" mass="28930">MKLFGLVKPPLVEGPGIVFGIPVPHNFPLAYKLADGSAILPVTTTVITTWIIMAFLVLLFRWGTKDLSLENPSKKQAFFETLYHFYDSVVGQILGKWKDKYLVYISSLLTFLFISNTITFFPVPWLSRTDVGWSLHYLFRAPTADLNTTVGLALITTMAFLSAAFATSGPVGYFKGLLEPFPLMLPLNIVGEGAKPVNISMRLFGNMFAGSVILGLLYKAAPAVVPAPLHLYFDLFSGAIQSYVFTMLTMVYIQGALGDAQPE</sequence>
<evidence type="ECO:0000313" key="13">
    <source>
        <dbReference type="EMBL" id="TDT70540.1"/>
    </source>
</evidence>
<dbReference type="CDD" id="cd00310">
    <property type="entry name" value="ATP-synt_Fo_a_6"/>
    <property type="match status" value="1"/>
</dbReference>
<dbReference type="PANTHER" id="PTHR42823:SF3">
    <property type="entry name" value="ATP SYNTHASE SUBUNIT A, CHLOROPLASTIC"/>
    <property type="match status" value="1"/>
</dbReference>
<evidence type="ECO:0000256" key="2">
    <source>
        <dbReference type="ARBA" id="ARBA00006810"/>
    </source>
</evidence>
<dbReference type="PRINTS" id="PR00123">
    <property type="entry name" value="ATPASEA"/>
</dbReference>
<comment type="caution">
    <text evidence="13">The sequence shown here is derived from an EMBL/GenBank/DDBJ whole genome shotgun (WGS) entry which is preliminary data.</text>
</comment>
<dbReference type="SUPFAM" id="SSF81336">
    <property type="entry name" value="F1F0 ATP synthase subunit A"/>
    <property type="match status" value="1"/>
</dbReference>
<evidence type="ECO:0000256" key="9">
    <source>
        <dbReference type="ARBA" id="ARBA00023136"/>
    </source>
</evidence>
<evidence type="ECO:0000256" key="8">
    <source>
        <dbReference type="ARBA" id="ARBA00023065"/>
    </source>
</evidence>
<dbReference type="InterPro" id="IPR045082">
    <property type="entry name" value="ATP_syn_F0_a_bact/chloroplast"/>
</dbReference>
<dbReference type="PROSITE" id="PS00449">
    <property type="entry name" value="ATPASE_A"/>
    <property type="match status" value="1"/>
</dbReference>
<evidence type="ECO:0000313" key="14">
    <source>
        <dbReference type="Proteomes" id="UP000294678"/>
    </source>
</evidence>
<dbReference type="InterPro" id="IPR000568">
    <property type="entry name" value="ATP_synth_F0_asu"/>
</dbReference>
<keyword evidence="6 11" id="KW-0375">Hydrogen ion transport</keyword>
<name>A0AA46DZ18_9FUSO</name>
<keyword evidence="5 11" id="KW-0812">Transmembrane</keyword>
<evidence type="ECO:0000256" key="3">
    <source>
        <dbReference type="ARBA" id="ARBA00022448"/>
    </source>
</evidence>
<feature type="transmembrane region" description="Helical" evidence="11">
    <location>
        <begin position="146"/>
        <end position="166"/>
    </location>
</feature>
<keyword evidence="3 11" id="KW-0813">Transport</keyword>
<dbReference type="InterPro" id="IPR023011">
    <property type="entry name" value="ATP_synth_F0_asu_AS"/>
</dbReference>
<keyword evidence="9 11" id="KW-0472">Membrane</keyword>
<accession>A0AA46DZ18</accession>
<dbReference type="Pfam" id="PF00119">
    <property type="entry name" value="ATP-synt_A"/>
    <property type="match status" value="1"/>
</dbReference>
<feature type="transmembrane region" description="Helical" evidence="11">
    <location>
        <begin position="203"/>
        <end position="225"/>
    </location>
</feature>
<keyword evidence="8 11" id="KW-0406">Ion transport</keyword>
<organism evidence="13 14">
    <name type="scientific">Hypnocyclicus thermotrophus</name>
    <dbReference type="NCBI Taxonomy" id="1627895"/>
    <lineage>
        <taxon>Bacteria</taxon>
        <taxon>Fusobacteriati</taxon>
        <taxon>Fusobacteriota</taxon>
        <taxon>Fusobacteriia</taxon>
        <taxon>Fusobacteriales</taxon>
        <taxon>Fusobacteriaceae</taxon>
        <taxon>Hypnocyclicus</taxon>
    </lineage>
</organism>
<evidence type="ECO:0000256" key="4">
    <source>
        <dbReference type="ARBA" id="ARBA00022547"/>
    </source>
</evidence>
<feature type="transmembrane region" description="Helical" evidence="11">
    <location>
        <begin position="231"/>
        <end position="253"/>
    </location>
</feature>
<evidence type="ECO:0000256" key="10">
    <source>
        <dbReference type="ARBA" id="ARBA00023310"/>
    </source>
</evidence>
<keyword evidence="4 11" id="KW-0138">CF(0)</keyword>
<evidence type="ECO:0000256" key="11">
    <source>
        <dbReference type="HAMAP-Rule" id="MF_01393"/>
    </source>
</evidence>
<dbReference type="PANTHER" id="PTHR42823">
    <property type="entry name" value="ATP SYNTHASE SUBUNIT A, CHLOROPLASTIC"/>
    <property type="match status" value="1"/>
</dbReference>
<proteinExistence type="inferred from homology"/>
<comment type="subcellular location">
    <subcellularLocation>
        <location evidence="11 12">Cell membrane</location>
        <topology evidence="11 12">Multi-pass membrane protein</topology>
    </subcellularLocation>
    <subcellularLocation>
        <location evidence="1">Membrane</location>
        <topology evidence="1">Multi-pass membrane protein</topology>
    </subcellularLocation>
</comment>
<dbReference type="GO" id="GO:0005886">
    <property type="term" value="C:plasma membrane"/>
    <property type="evidence" value="ECO:0007669"/>
    <property type="project" value="UniProtKB-SubCell"/>
</dbReference>
<dbReference type="HAMAP" id="MF_01393">
    <property type="entry name" value="ATP_synth_a_bact"/>
    <property type="match status" value="1"/>
</dbReference>
<dbReference type="AlphaFoldDB" id="A0AA46DZ18"/>
<evidence type="ECO:0000256" key="7">
    <source>
        <dbReference type="ARBA" id="ARBA00022989"/>
    </source>
</evidence>
<dbReference type="Gene3D" id="1.20.120.220">
    <property type="entry name" value="ATP synthase, F0 complex, subunit A"/>
    <property type="match status" value="1"/>
</dbReference>
<keyword evidence="11" id="KW-1003">Cell membrane</keyword>
<dbReference type="RefSeq" id="WP_243832399.1">
    <property type="nucleotide sequence ID" value="NZ_SOBG01000004.1"/>
</dbReference>
<evidence type="ECO:0000256" key="6">
    <source>
        <dbReference type="ARBA" id="ARBA00022781"/>
    </source>
</evidence>
<evidence type="ECO:0000256" key="1">
    <source>
        <dbReference type="ARBA" id="ARBA00004141"/>
    </source>
</evidence>
<gene>
    <name evidence="11" type="primary">atpB</name>
    <name evidence="13" type="ORF">EV215_1086</name>
</gene>
<comment type="function">
    <text evidence="11 12">Key component of the proton channel; it plays a direct role in the translocation of protons across the membrane.</text>
</comment>
<feature type="transmembrane region" description="Helical" evidence="11">
    <location>
        <begin position="101"/>
        <end position="126"/>
    </location>
</feature>
<dbReference type="EMBL" id="SOBG01000004">
    <property type="protein sequence ID" value="TDT70540.1"/>
    <property type="molecule type" value="Genomic_DNA"/>
</dbReference>
<evidence type="ECO:0000256" key="12">
    <source>
        <dbReference type="RuleBase" id="RU000483"/>
    </source>
</evidence>
<protein>
    <recommendedName>
        <fullName evidence="11 12">ATP synthase subunit a</fullName>
    </recommendedName>
    <alternativeName>
        <fullName evidence="11">ATP synthase F0 sector subunit a</fullName>
    </alternativeName>
    <alternativeName>
        <fullName evidence="11">F-ATPase subunit 6</fullName>
    </alternativeName>
</protein>
<dbReference type="GO" id="GO:0042777">
    <property type="term" value="P:proton motive force-driven plasma membrane ATP synthesis"/>
    <property type="evidence" value="ECO:0007669"/>
    <property type="project" value="TreeGrafter"/>
</dbReference>
<dbReference type="InterPro" id="IPR035908">
    <property type="entry name" value="F0_ATP_A_sf"/>
</dbReference>
<dbReference type="GO" id="GO:0046933">
    <property type="term" value="F:proton-transporting ATP synthase activity, rotational mechanism"/>
    <property type="evidence" value="ECO:0007669"/>
    <property type="project" value="UniProtKB-UniRule"/>
</dbReference>
<keyword evidence="7 11" id="KW-1133">Transmembrane helix</keyword>